<name>A0A2P0ZGD0_9CYAN</name>
<protein>
    <recommendedName>
        <fullName evidence="1">non-specific serine/threonine protein kinase</fullName>
        <ecNumber evidence="1">2.7.11.1</ecNumber>
    </recommendedName>
</protein>
<dbReference type="Pfam" id="PF05226">
    <property type="entry name" value="CHASE2"/>
    <property type="match status" value="1"/>
</dbReference>
<comment type="catalytic activity">
    <reaction evidence="8">
        <text>L-seryl-[protein] + ATP = O-phospho-L-seryl-[protein] + ADP + H(+)</text>
        <dbReference type="Rhea" id="RHEA:17989"/>
        <dbReference type="Rhea" id="RHEA-COMP:9863"/>
        <dbReference type="Rhea" id="RHEA-COMP:11604"/>
        <dbReference type="ChEBI" id="CHEBI:15378"/>
        <dbReference type="ChEBI" id="CHEBI:29999"/>
        <dbReference type="ChEBI" id="CHEBI:30616"/>
        <dbReference type="ChEBI" id="CHEBI:83421"/>
        <dbReference type="ChEBI" id="CHEBI:456216"/>
        <dbReference type="EC" id="2.7.11.1"/>
    </reaction>
</comment>
<evidence type="ECO:0000313" key="11">
    <source>
        <dbReference type="EMBL" id="AVH79510.1"/>
    </source>
</evidence>
<evidence type="ECO:0000256" key="6">
    <source>
        <dbReference type="ARBA" id="ARBA00022840"/>
    </source>
</evidence>
<dbReference type="PROSITE" id="PS00108">
    <property type="entry name" value="PROTEIN_KINASE_ST"/>
    <property type="match status" value="1"/>
</dbReference>
<evidence type="ECO:0000256" key="8">
    <source>
        <dbReference type="ARBA" id="ARBA00048679"/>
    </source>
</evidence>
<dbReference type="InterPro" id="IPR008271">
    <property type="entry name" value="Ser/Thr_kinase_AS"/>
</dbReference>
<dbReference type="SMART" id="SM00220">
    <property type="entry name" value="S_TKc"/>
    <property type="match status" value="1"/>
</dbReference>
<evidence type="ECO:0000256" key="4">
    <source>
        <dbReference type="ARBA" id="ARBA00022741"/>
    </source>
</evidence>
<dbReference type="PROSITE" id="PS50011">
    <property type="entry name" value="PROTEIN_KINASE_DOM"/>
    <property type="match status" value="1"/>
</dbReference>
<dbReference type="SMART" id="SM01080">
    <property type="entry name" value="CHASE2"/>
    <property type="match status" value="1"/>
</dbReference>
<feature type="domain" description="Protein kinase" evidence="10">
    <location>
        <begin position="37"/>
        <end position="291"/>
    </location>
</feature>
<dbReference type="InterPro" id="IPR011009">
    <property type="entry name" value="Kinase-like_dom_sf"/>
</dbReference>
<dbReference type="GO" id="GO:0005524">
    <property type="term" value="F:ATP binding"/>
    <property type="evidence" value="ECO:0007669"/>
    <property type="project" value="UniProtKB-KW"/>
</dbReference>
<dbReference type="PANTHER" id="PTHR24363">
    <property type="entry name" value="SERINE/THREONINE PROTEIN KINASE"/>
    <property type="match status" value="1"/>
</dbReference>
<comment type="catalytic activity">
    <reaction evidence="7">
        <text>L-threonyl-[protein] + ATP = O-phospho-L-threonyl-[protein] + ADP + H(+)</text>
        <dbReference type="Rhea" id="RHEA:46608"/>
        <dbReference type="Rhea" id="RHEA-COMP:11060"/>
        <dbReference type="Rhea" id="RHEA-COMP:11605"/>
        <dbReference type="ChEBI" id="CHEBI:15378"/>
        <dbReference type="ChEBI" id="CHEBI:30013"/>
        <dbReference type="ChEBI" id="CHEBI:30616"/>
        <dbReference type="ChEBI" id="CHEBI:61977"/>
        <dbReference type="ChEBI" id="CHEBI:456216"/>
        <dbReference type="EC" id="2.7.11.1"/>
    </reaction>
</comment>
<dbReference type="GO" id="GO:0004674">
    <property type="term" value="F:protein serine/threonine kinase activity"/>
    <property type="evidence" value="ECO:0007669"/>
    <property type="project" value="UniProtKB-KW"/>
</dbReference>
<sequence length="734" mass="83288">MSYCINPWCLNRKNPDDQEFCQSCGSSLIINERYRVIKPLRELHQNHHTEIFEIDNLGTTKVLKVLTSNRRRLIEMFEQEASILRHLKYLSVPQIDTCFQFYPKDRHEQLYCLVMEKIPGENLAHWLEKHGRLSEELAIDWLMQLTKLLVELHQEKVLHRDIKPSNIMIRPDGKLLFIDFGAARQVTVTYAEKLDGGDITRVYSLGYTAPEQLQGQASYQSDYFALGRTFVNLLTGIHPNDLPKEPHTNRIIWREQAPQISSGLGDFIDNLMIPAPHERLLNPQSILEQIQNNQSQELQISELSAGKKNLSSSGGRILAVNNLTNIWHNLCKVMAVSVAIACCVIGVRYFGIFQPWELHSFDRLMALRPIEKPDPRLLLVTIDEADIQYQHSLGMQIRWSLSDQALLQLIEKLEPYQPRTIGLDIYRDFPVSADYPKLANYLRTDTRFFAPCKVAAPKDDAPNAVPPPPEIPESRLGFSDFVADDGEVARRHLLHLTPPANSACTAKYAFSLQTALHYLANQGINAHVNSDGQLQIGEVIFPQLKTHSSGYQNIDASGYQILLNYRSLGSPKDIAPQLSLRDILENRVTPELINQLKNRVVLIGVTAPSTVDQWKTPYTATAIRTHKNIPGIFIQAQAIAQIFSAVLDNRPLIWWWPSWLEAIWSIGWSFLAGILALCIRRPLYLGVTIAIALLLLFGICYLTFINAGWIPIIPPALLIITVPAIVVWLNSTHR</sequence>
<dbReference type="PANTHER" id="PTHR24363:SF0">
    <property type="entry name" value="SERINE_THREONINE KINASE LIKE DOMAIN CONTAINING 1"/>
    <property type="match status" value="1"/>
</dbReference>
<evidence type="ECO:0000256" key="3">
    <source>
        <dbReference type="ARBA" id="ARBA00022679"/>
    </source>
</evidence>
<keyword evidence="9" id="KW-0472">Membrane</keyword>
<evidence type="ECO:0000256" key="9">
    <source>
        <dbReference type="SAM" id="Phobius"/>
    </source>
</evidence>
<dbReference type="SUPFAM" id="SSF56112">
    <property type="entry name" value="Protein kinase-like (PK-like)"/>
    <property type="match status" value="1"/>
</dbReference>
<evidence type="ECO:0000256" key="5">
    <source>
        <dbReference type="ARBA" id="ARBA00022777"/>
    </source>
</evidence>
<evidence type="ECO:0000256" key="1">
    <source>
        <dbReference type="ARBA" id="ARBA00012513"/>
    </source>
</evidence>
<feature type="transmembrane region" description="Helical" evidence="9">
    <location>
        <begin position="654"/>
        <end position="676"/>
    </location>
</feature>
<keyword evidence="9" id="KW-0812">Transmembrane</keyword>
<keyword evidence="6" id="KW-0067">ATP-binding</keyword>
<keyword evidence="3" id="KW-0808">Transferase</keyword>
<dbReference type="EC" id="2.7.11.1" evidence="1"/>
<keyword evidence="5 11" id="KW-0418">Kinase</keyword>
<proteinExistence type="predicted"/>
<dbReference type="CDD" id="cd14014">
    <property type="entry name" value="STKc_PknB_like"/>
    <property type="match status" value="1"/>
</dbReference>
<evidence type="ECO:0000256" key="2">
    <source>
        <dbReference type="ARBA" id="ARBA00022527"/>
    </source>
</evidence>
<feature type="transmembrane region" description="Helical" evidence="9">
    <location>
        <begin position="710"/>
        <end position="729"/>
    </location>
</feature>
<feature type="transmembrane region" description="Helical" evidence="9">
    <location>
        <begin position="683"/>
        <end position="704"/>
    </location>
</feature>
<organism evidence="11">
    <name type="scientific">Tolypothrix sp. PCC 9353</name>
    <dbReference type="NCBI Taxonomy" id="2099388"/>
    <lineage>
        <taxon>Bacteria</taxon>
        <taxon>Bacillati</taxon>
        <taxon>Cyanobacteriota</taxon>
        <taxon>Cyanophyceae</taxon>
        <taxon>Nostocales</taxon>
        <taxon>Tolypothrichaceae</taxon>
        <taxon>Tolypothrix</taxon>
    </lineage>
</organism>
<dbReference type="EMBL" id="MG373768">
    <property type="protein sequence ID" value="AVH79510.1"/>
    <property type="molecule type" value="Genomic_DNA"/>
</dbReference>
<evidence type="ECO:0000256" key="7">
    <source>
        <dbReference type="ARBA" id="ARBA00047899"/>
    </source>
</evidence>
<dbReference type="AlphaFoldDB" id="A0A2P0ZGD0"/>
<keyword evidence="2 11" id="KW-0723">Serine/threonine-protein kinase</keyword>
<keyword evidence="9" id="KW-1133">Transmembrane helix</keyword>
<dbReference type="Gene3D" id="1.10.510.10">
    <property type="entry name" value="Transferase(Phosphotransferase) domain 1"/>
    <property type="match status" value="1"/>
</dbReference>
<reference evidence="11" key="1">
    <citation type="journal article" date="2018" name="Science">
        <title>Natural noncanonical protein splicing yields products with diverse ?-amino acid residues.</title>
        <authorList>
            <person name="Morinaka B.I."/>
            <person name="Lakis E."/>
            <person name="Verest M."/>
            <person name="Helf M.J."/>
            <person name="Scalvenzi T."/>
            <person name="Vagstad A.L."/>
            <person name="Sims J."/>
            <person name="Sunagawa S."/>
            <person name="Gugger M."/>
            <person name="Piel J."/>
        </authorList>
    </citation>
    <scope>NUCLEOTIDE SEQUENCE</scope>
    <source>
        <strain evidence="11">PCC 9353</strain>
    </source>
</reference>
<dbReference type="InterPro" id="IPR007890">
    <property type="entry name" value="CHASE2"/>
</dbReference>
<dbReference type="InterPro" id="IPR000719">
    <property type="entry name" value="Prot_kinase_dom"/>
</dbReference>
<evidence type="ECO:0000259" key="10">
    <source>
        <dbReference type="PROSITE" id="PS50011"/>
    </source>
</evidence>
<dbReference type="NCBIfam" id="NF045510">
    <property type="entry name" value="4Cys_prefix_kin"/>
    <property type="match status" value="1"/>
</dbReference>
<keyword evidence="4" id="KW-0547">Nucleotide-binding</keyword>
<dbReference type="Pfam" id="PF00069">
    <property type="entry name" value="Pkinase"/>
    <property type="match status" value="1"/>
</dbReference>
<accession>A0A2P0ZGD0</accession>